<dbReference type="PANTHER" id="PTHR11926">
    <property type="entry name" value="GLUCOSYL/GLUCURONOSYL TRANSFERASES"/>
    <property type="match status" value="1"/>
</dbReference>
<keyword evidence="7" id="KW-1185">Reference proteome</keyword>
<dbReference type="GO" id="GO:0080043">
    <property type="term" value="F:quercetin 3-O-glucosyltransferase activity"/>
    <property type="evidence" value="ECO:0007669"/>
    <property type="project" value="TreeGrafter"/>
</dbReference>
<evidence type="ECO:0000256" key="1">
    <source>
        <dbReference type="ARBA" id="ARBA00009995"/>
    </source>
</evidence>
<reference evidence="6" key="2">
    <citation type="submission" date="2021-12" db="EMBL/GenBank/DDBJ databases">
        <title>Resequencing data analysis of finger millet.</title>
        <authorList>
            <person name="Hatakeyama M."/>
            <person name="Aluri S."/>
            <person name="Balachadran M.T."/>
            <person name="Sivarajan S.R."/>
            <person name="Poveda L."/>
            <person name="Shimizu-Inatsugi R."/>
            <person name="Schlapbach R."/>
            <person name="Sreeman S.M."/>
            <person name="Shimizu K.K."/>
        </authorList>
    </citation>
    <scope>NUCLEOTIDE SEQUENCE</scope>
</reference>
<dbReference type="Pfam" id="PF00201">
    <property type="entry name" value="UDPGT"/>
    <property type="match status" value="1"/>
</dbReference>
<comment type="caution">
    <text evidence="6">The sequence shown here is derived from an EMBL/GenBank/DDBJ whole genome shotgun (WGS) entry which is preliminary data.</text>
</comment>
<evidence type="ECO:0000313" key="7">
    <source>
        <dbReference type="Proteomes" id="UP001054889"/>
    </source>
</evidence>
<dbReference type="SUPFAM" id="SSF53756">
    <property type="entry name" value="UDP-Glycosyltransferase/glycogen phosphorylase"/>
    <property type="match status" value="2"/>
</dbReference>
<name>A0AAV5C2H7_ELECO</name>
<dbReference type="GO" id="GO:0080044">
    <property type="term" value="F:quercetin 7-O-glucosyltransferase activity"/>
    <property type="evidence" value="ECO:0007669"/>
    <property type="project" value="TreeGrafter"/>
</dbReference>
<evidence type="ECO:0000313" key="6">
    <source>
        <dbReference type="EMBL" id="GJM92818.1"/>
    </source>
</evidence>
<dbReference type="PROSITE" id="PS00375">
    <property type="entry name" value="UDPGT"/>
    <property type="match status" value="1"/>
</dbReference>
<dbReference type="AlphaFoldDB" id="A0AAV5C2H7"/>
<dbReference type="EMBL" id="BQKI01000004">
    <property type="protein sequence ID" value="GJM92818.1"/>
    <property type="molecule type" value="Genomic_DNA"/>
</dbReference>
<dbReference type="CDD" id="cd03784">
    <property type="entry name" value="GT1_Gtf-like"/>
    <property type="match status" value="1"/>
</dbReference>
<evidence type="ECO:0000256" key="4">
    <source>
        <dbReference type="RuleBase" id="RU362057"/>
    </source>
</evidence>
<organism evidence="6 7">
    <name type="scientific">Eleusine coracana subsp. coracana</name>
    <dbReference type="NCBI Taxonomy" id="191504"/>
    <lineage>
        <taxon>Eukaryota</taxon>
        <taxon>Viridiplantae</taxon>
        <taxon>Streptophyta</taxon>
        <taxon>Embryophyta</taxon>
        <taxon>Tracheophyta</taxon>
        <taxon>Spermatophyta</taxon>
        <taxon>Magnoliopsida</taxon>
        <taxon>Liliopsida</taxon>
        <taxon>Poales</taxon>
        <taxon>Poaceae</taxon>
        <taxon>PACMAD clade</taxon>
        <taxon>Chloridoideae</taxon>
        <taxon>Cynodonteae</taxon>
        <taxon>Eleusininae</taxon>
        <taxon>Eleusine</taxon>
    </lineage>
</organism>
<dbReference type="InterPro" id="IPR058980">
    <property type="entry name" value="Glyco_transf_N"/>
</dbReference>
<proteinExistence type="inferred from homology"/>
<dbReference type="PANTHER" id="PTHR11926:SF1395">
    <property type="entry name" value="GLYCOSYLTRANSFERASE"/>
    <property type="match status" value="1"/>
</dbReference>
<sequence length="579" mass="63294">MEMAAAEQPHIVAVPFPGRGHVNAMMNLCRLLAARGAEVTFVVTEEWRGLFLASSPAALPAGVRLRAIPNVIPSEHGRAADHAGFLDAVAAEMEAPFERLLDGLGGPPPAALVADTYLPWVVGVGNRRGVQVWSLFPMSASFFSAYCHFDLLPPWLTGEPATQPGEAEGSHQKLGHYISNLSSSSISAAAAQTPSASSRPSTPRWGKPVEQLLDRLMLEQKKPEVIVVDTYLTWGVAAGARRGIPVCSLWTMPATFFLALYHMDQWPPTEACEGEEGQSNKSLDQYVPFPVLSSVKCSYIKIFRSWELSMKRAAEAFLNVRKAQCVLFTSFYELEAYAINAISELVPYPLYTVGPSIPYMPLNDYPDKINHEQCIDWLDVQPKNSVLYVSFGSYVSLSPSQLDEIAMGLHDSAVSFFWVARDKATTNSLQQIAGHKGLVVPWCDQLKVLCHPSVGGFLSHCGWNSILEAVFAGVPLLAFPIVWDQLVNGRLVADEWKIGINLREDKNKDGNVSRAAVSAAVTKLMDLGDHDSQEMRRRAAELCQASRSAIQEGGSSQHSLSGFVKDISKGRLNVSESPQ</sequence>
<dbReference type="FunFam" id="3.40.50.2000:FF:000138">
    <property type="entry name" value="Glycosyltransferase"/>
    <property type="match status" value="1"/>
</dbReference>
<accession>A0AAV5C2H7</accession>
<protein>
    <recommendedName>
        <fullName evidence="4">Glycosyltransferase</fullName>
        <ecNumber evidence="4">2.4.1.-</ecNumber>
    </recommendedName>
</protein>
<keyword evidence="2 3" id="KW-0808">Transferase</keyword>
<evidence type="ECO:0000256" key="3">
    <source>
        <dbReference type="RuleBase" id="RU003718"/>
    </source>
</evidence>
<dbReference type="EC" id="2.4.1.-" evidence="4"/>
<dbReference type="Pfam" id="PF26168">
    <property type="entry name" value="Glyco_transf_N"/>
    <property type="match status" value="1"/>
</dbReference>
<feature type="domain" description="Glycosyltransferase N-terminal" evidence="5">
    <location>
        <begin position="10"/>
        <end position="45"/>
    </location>
</feature>
<dbReference type="InterPro" id="IPR035595">
    <property type="entry name" value="UDP_glycos_trans_CS"/>
</dbReference>
<dbReference type="Gene3D" id="3.40.50.2000">
    <property type="entry name" value="Glycogen Phosphorylase B"/>
    <property type="match status" value="3"/>
</dbReference>
<comment type="similarity">
    <text evidence="1 3">Belongs to the UDP-glycosyltransferase family.</text>
</comment>
<evidence type="ECO:0000259" key="5">
    <source>
        <dbReference type="Pfam" id="PF26168"/>
    </source>
</evidence>
<gene>
    <name evidence="6" type="primary">ga09322</name>
    <name evidence="6" type="ORF">PR202_ga09322</name>
</gene>
<keyword evidence="3" id="KW-0328">Glycosyltransferase</keyword>
<reference evidence="6" key="1">
    <citation type="journal article" date="2018" name="DNA Res.">
        <title>Multiple hybrid de novo genome assembly of finger millet, an orphan allotetraploid crop.</title>
        <authorList>
            <person name="Hatakeyama M."/>
            <person name="Aluri S."/>
            <person name="Balachadran M.T."/>
            <person name="Sivarajan S.R."/>
            <person name="Patrignani A."/>
            <person name="Gruter S."/>
            <person name="Poveda L."/>
            <person name="Shimizu-Inatsugi R."/>
            <person name="Baeten J."/>
            <person name="Francoijs K.J."/>
            <person name="Nataraja K.N."/>
            <person name="Reddy Y.A.N."/>
            <person name="Phadnis S."/>
            <person name="Ravikumar R.L."/>
            <person name="Schlapbach R."/>
            <person name="Sreeman S.M."/>
            <person name="Shimizu K.K."/>
        </authorList>
    </citation>
    <scope>NUCLEOTIDE SEQUENCE</scope>
</reference>
<evidence type="ECO:0000256" key="2">
    <source>
        <dbReference type="ARBA" id="ARBA00022679"/>
    </source>
</evidence>
<dbReference type="InterPro" id="IPR002213">
    <property type="entry name" value="UDP_glucos_trans"/>
</dbReference>
<dbReference type="Proteomes" id="UP001054889">
    <property type="component" value="Unassembled WGS sequence"/>
</dbReference>